<evidence type="ECO:0000256" key="2">
    <source>
        <dbReference type="ARBA" id="ARBA00008335"/>
    </source>
</evidence>
<dbReference type="Pfam" id="PF07690">
    <property type="entry name" value="MFS_1"/>
    <property type="match status" value="1"/>
</dbReference>
<name>A0A2R8CIB8_9GAMM</name>
<dbReference type="InterPro" id="IPR020846">
    <property type="entry name" value="MFS_dom"/>
</dbReference>
<dbReference type="InterPro" id="IPR051788">
    <property type="entry name" value="MFS_Transporter"/>
</dbReference>
<dbReference type="Proteomes" id="UP000244934">
    <property type="component" value="Unassembled WGS sequence"/>
</dbReference>
<evidence type="ECO:0000313" key="9">
    <source>
        <dbReference type="EMBL" id="SPJ32630.1"/>
    </source>
</evidence>
<dbReference type="PROSITE" id="PS50850">
    <property type="entry name" value="MFS"/>
    <property type="match status" value="1"/>
</dbReference>
<dbReference type="OrthoDB" id="6378059at2"/>
<keyword evidence="6 7" id="KW-0472">Membrane</keyword>
<dbReference type="PANTHER" id="PTHR23514:SF3">
    <property type="entry name" value="BYPASS OF STOP CODON PROTEIN 6"/>
    <property type="match status" value="1"/>
</dbReference>
<dbReference type="GO" id="GO:0016020">
    <property type="term" value="C:membrane"/>
    <property type="evidence" value="ECO:0007669"/>
    <property type="project" value="TreeGrafter"/>
</dbReference>
<feature type="transmembrane region" description="Helical" evidence="7">
    <location>
        <begin position="54"/>
        <end position="78"/>
    </location>
</feature>
<evidence type="ECO:0000256" key="5">
    <source>
        <dbReference type="ARBA" id="ARBA00022989"/>
    </source>
</evidence>
<feature type="transmembrane region" description="Helical" evidence="7">
    <location>
        <begin position="149"/>
        <end position="175"/>
    </location>
</feature>
<keyword evidence="5 7" id="KW-1133">Transmembrane helix</keyword>
<evidence type="ECO:0000256" key="3">
    <source>
        <dbReference type="ARBA" id="ARBA00022448"/>
    </source>
</evidence>
<keyword evidence="10" id="KW-1185">Reference proteome</keyword>
<keyword evidence="4 7" id="KW-0812">Transmembrane</keyword>
<dbReference type="InterPro" id="IPR011701">
    <property type="entry name" value="MFS"/>
</dbReference>
<feature type="transmembrane region" description="Helical" evidence="7">
    <location>
        <begin position="114"/>
        <end position="137"/>
    </location>
</feature>
<proteinExistence type="inferred from homology"/>
<dbReference type="Gene3D" id="1.20.1250.20">
    <property type="entry name" value="MFS general substrate transporter like domains"/>
    <property type="match status" value="1"/>
</dbReference>
<dbReference type="RefSeq" id="WP_108841476.1">
    <property type="nucleotide sequence ID" value="NZ_ONZI01000001.1"/>
</dbReference>
<feature type="domain" description="Major facilitator superfamily (MFS) profile" evidence="8">
    <location>
        <begin position="24"/>
        <end position="402"/>
    </location>
</feature>
<feature type="transmembrane region" description="Helical" evidence="7">
    <location>
        <begin position="181"/>
        <end position="201"/>
    </location>
</feature>
<evidence type="ECO:0000256" key="6">
    <source>
        <dbReference type="ARBA" id="ARBA00023136"/>
    </source>
</evidence>
<dbReference type="PANTHER" id="PTHR23514">
    <property type="entry name" value="BYPASS OF STOP CODON PROTEIN 6"/>
    <property type="match status" value="1"/>
</dbReference>
<comment type="similarity">
    <text evidence="2">Belongs to the major facilitator superfamily.</text>
</comment>
<feature type="transmembrane region" description="Helical" evidence="7">
    <location>
        <begin position="290"/>
        <end position="310"/>
    </location>
</feature>
<dbReference type="SUPFAM" id="SSF103473">
    <property type="entry name" value="MFS general substrate transporter"/>
    <property type="match status" value="1"/>
</dbReference>
<sequence length="407" mass="43160">MPAHSDSIRSKEAPTTVFFTLGTLLLIAAGLSFLAWGMVGVITGPLLPETIADFALTGTQAGLVFFAWSGAFSIGSFASKPLLERMSPTTLLGFTTAMAAIISIGLFATDRFVIYAAAFAMLGIVGGATFTITHTLIGQTFSHRRVSALGMLDVVFSVGNLLAPVMVVALLAQGFDWQLPFALFAALFIVLAAFFGALSWMQRNDPGISSQKSSETDVGRTGRAEGLIALSLASFSLGWLEWGHNVWLVTYAIETGRINDLARFGHVTFLAGMITARLSAIALNDRMQTIWALRMLFVLVIGGSLSLSYVHTDMAYLVGTFAMGAGMGALFPIFLGRAMNIDPSRSSTFSIIMIVSLSIGGQFASLSIGALADALGITTAFLVNGVFVMVLVASFEAFRRGNIPCPT</sequence>
<gene>
    <name evidence="9" type="primary">tsgA</name>
    <name evidence="9" type="ORF">KSP9073_00631</name>
</gene>
<evidence type="ECO:0000259" key="8">
    <source>
        <dbReference type="PROSITE" id="PS50850"/>
    </source>
</evidence>
<feature type="transmembrane region" description="Helical" evidence="7">
    <location>
        <begin position="222"/>
        <end position="242"/>
    </location>
</feature>
<evidence type="ECO:0000256" key="4">
    <source>
        <dbReference type="ARBA" id="ARBA00022692"/>
    </source>
</evidence>
<dbReference type="GO" id="GO:0012505">
    <property type="term" value="C:endomembrane system"/>
    <property type="evidence" value="ECO:0007669"/>
    <property type="project" value="UniProtKB-SubCell"/>
</dbReference>
<feature type="transmembrane region" description="Helical" evidence="7">
    <location>
        <begin position="90"/>
        <end position="108"/>
    </location>
</feature>
<reference evidence="10" key="1">
    <citation type="submission" date="2018-03" db="EMBL/GenBank/DDBJ databases">
        <authorList>
            <person name="Navarro De La Torre S."/>
        </authorList>
    </citation>
    <scope>NUCLEOTIDE SEQUENCE [LARGE SCALE GENOMIC DNA]</scope>
    <source>
        <strain evidence="10">EAod3</strain>
    </source>
</reference>
<feature type="transmembrane region" description="Helical" evidence="7">
    <location>
        <begin position="374"/>
        <end position="393"/>
    </location>
</feature>
<evidence type="ECO:0000256" key="1">
    <source>
        <dbReference type="ARBA" id="ARBA00004127"/>
    </source>
</evidence>
<feature type="transmembrane region" description="Helical" evidence="7">
    <location>
        <begin position="316"/>
        <end position="336"/>
    </location>
</feature>
<dbReference type="InterPro" id="IPR036259">
    <property type="entry name" value="MFS_trans_sf"/>
</dbReference>
<evidence type="ECO:0000256" key="7">
    <source>
        <dbReference type="SAM" id="Phobius"/>
    </source>
</evidence>
<organism evidence="9 10">
    <name type="scientific">Kushneria phyllosphaerae</name>
    <dbReference type="NCBI Taxonomy" id="2100822"/>
    <lineage>
        <taxon>Bacteria</taxon>
        <taxon>Pseudomonadati</taxon>
        <taxon>Pseudomonadota</taxon>
        <taxon>Gammaproteobacteria</taxon>
        <taxon>Oceanospirillales</taxon>
        <taxon>Halomonadaceae</taxon>
        <taxon>Kushneria</taxon>
    </lineage>
</organism>
<feature type="transmembrane region" description="Helical" evidence="7">
    <location>
        <begin position="262"/>
        <end position="283"/>
    </location>
</feature>
<accession>A0A2R8CIB8</accession>
<evidence type="ECO:0000313" key="10">
    <source>
        <dbReference type="Proteomes" id="UP000244934"/>
    </source>
</evidence>
<dbReference type="AlphaFoldDB" id="A0A2R8CIB8"/>
<dbReference type="EMBL" id="ONZI01000001">
    <property type="protein sequence ID" value="SPJ32630.1"/>
    <property type="molecule type" value="Genomic_DNA"/>
</dbReference>
<feature type="transmembrane region" description="Helical" evidence="7">
    <location>
        <begin position="348"/>
        <end position="368"/>
    </location>
</feature>
<protein>
    <submittedName>
        <fullName evidence="9">Protein TsgA</fullName>
    </submittedName>
</protein>
<dbReference type="GO" id="GO:0022857">
    <property type="term" value="F:transmembrane transporter activity"/>
    <property type="evidence" value="ECO:0007669"/>
    <property type="project" value="InterPro"/>
</dbReference>
<comment type="subcellular location">
    <subcellularLocation>
        <location evidence="1">Endomembrane system</location>
        <topology evidence="1">Multi-pass membrane protein</topology>
    </subcellularLocation>
</comment>
<keyword evidence="3" id="KW-0813">Transport</keyword>
<feature type="transmembrane region" description="Helical" evidence="7">
    <location>
        <begin position="17"/>
        <end position="42"/>
    </location>
</feature>